<comment type="similarity">
    <text evidence="8">In the C-terminal section; belongs to the anthranilate phosphoribosyltransferase family.</text>
</comment>
<feature type="binding site" evidence="9">
    <location>
        <position position="113"/>
    </location>
    <ligand>
        <name>anthranilate</name>
        <dbReference type="ChEBI" id="CHEBI:16567"/>
        <label>1</label>
    </ligand>
</feature>
<feature type="binding site" evidence="9">
    <location>
        <position position="90"/>
    </location>
    <ligand>
        <name>5-phospho-alpha-D-ribose 1-diphosphate</name>
        <dbReference type="ChEBI" id="CHEBI:58017"/>
    </ligand>
</feature>
<feature type="binding site" evidence="9">
    <location>
        <position position="122"/>
    </location>
    <ligand>
        <name>5-phospho-alpha-D-ribose 1-diphosphate</name>
        <dbReference type="ChEBI" id="CHEBI:58017"/>
    </ligand>
</feature>
<feature type="binding site" evidence="9">
    <location>
        <begin position="85"/>
        <end position="86"/>
    </location>
    <ligand>
        <name>5-phospho-alpha-D-ribose 1-diphosphate</name>
        <dbReference type="ChEBI" id="CHEBI:58017"/>
    </ligand>
</feature>
<comment type="pathway">
    <text evidence="1 9">Amino-acid biosynthesis; L-tryptophan biosynthesis; L-tryptophan from chorismate: step 2/5.</text>
</comment>
<accession>A0A1T4RTT3</accession>
<dbReference type="PANTHER" id="PTHR43285:SF2">
    <property type="entry name" value="ANTHRANILATE PHOSPHORIBOSYLTRANSFERASE"/>
    <property type="match status" value="1"/>
</dbReference>
<feature type="binding site" evidence="9">
    <location>
        <position position="228"/>
    </location>
    <ligand>
        <name>Mg(2+)</name>
        <dbReference type="ChEBI" id="CHEBI:18420"/>
        <label>1</label>
    </ligand>
</feature>
<keyword evidence="5 9" id="KW-0822">Tryptophan biosynthesis</keyword>
<dbReference type="Pfam" id="PF00591">
    <property type="entry name" value="Glycos_transf_3"/>
    <property type="match status" value="1"/>
</dbReference>
<feature type="binding site" evidence="9">
    <location>
        <position position="168"/>
    </location>
    <ligand>
        <name>anthranilate</name>
        <dbReference type="ChEBI" id="CHEBI:16567"/>
        <label>2</label>
    </ligand>
</feature>
<dbReference type="EC" id="2.4.2.18" evidence="9"/>
<reference evidence="13" key="1">
    <citation type="submission" date="2017-02" db="EMBL/GenBank/DDBJ databases">
        <authorList>
            <person name="Varghese N."/>
            <person name="Submissions S."/>
        </authorList>
    </citation>
    <scope>NUCLEOTIDE SEQUENCE [LARGE SCALE GENOMIC DNA]</scope>
    <source>
        <strain evidence="13">DSM 16521</strain>
    </source>
</reference>
<dbReference type="GO" id="GO:0004048">
    <property type="term" value="F:anthranilate phosphoribosyltransferase activity"/>
    <property type="evidence" value="ECO:0007669"/>
    <property type="project" value="UniProtKB-UniRule"/>
</dbReference>
<proteinExistence type="inferred from homology"/>
<feature type="binding site" evidence="9">
    <location>
        <position position="228"/>
    </location>
    <ligand>
        <name>Mg(2+)</name>
        <dbReference type="ChEBI" id="CHEBI:18420"/>
        <label>2</label>
    </ligand>
</feature>
<dbReference type="Gene3D" id="3.40.1030.10">
    <property type="entry name" value="Nucleoside phosphorylase/phosphoribosyltransferase catalytic domain"/>
    <property type="match status" value="1"/>
</dbReference>
<evidence type="ECO:0000313" key="12">
    <source>
        <dbReference type="EMBL" id="SKA19390.1"/>
    </source>
</evidence>
<keyword evidence="9" id="KW-0479">Metal-binding</keyword>
<feature type="domain" description="Glycosyl transferase family 3 N-terminal" evidence="11">
    <location>
        <begin position="5"/>
        <end position="67"/>
    </location>
</feature>
<dbReference type="GO" id="GO:0000287">
    <property type="term" value="F:magnesium ion binding"/>
    <property type="evidence" value="ECO:0007669"/>
    <property type="project" value="UniProtKB-UniRule"/>
</dbReference>
<evidence type="ECO:0000256" key="6">
    <source>
        <dbReference type="ARBA" id="ARBA00023141"/>
    </source>
</evidence>
<keyword evidence="13" id="KW-1185">Reference proteome</keyword>
<dbReference type="PANTHER" id="PTHR43285">
    <property type="entry name" value="ANTHRANILATE PHOSPHORIBOSYLTRANSFERASE"/>
    <property type="match status" value="1"/>
</dbReference>
<dbReference type="AlphaFoldDB" id="A0A1T4RTT3"/>
<dbReference type="EMBL" id="FUXM01000035">
    <property type="protein sequence ID" value="SKA19390.1"/>
    <property type="molecule type" value="Genomic_DNA"/>
</dbReference>
<dbReference type="Proteomes" id="UP000189933">
    <property type="component" value="Unassembled WGS sequence"/>
</dbReference>
<evidence type="ECO:0000256" key="1">
    <source>
        <dbReference type="ARBA" id="ARBA00004907"/>
    </source>
</evidence>
<feature type="binding site" evidence="9">
    <location>
        <begin position="110"/>
        <end position="118"/>
    </location>
    <ligand>
        <name>5-phospho-alpha-D-ribose 1-diphosphate</name>
        <dbReference type="ChEBI" id="CHEBI:58017"/>
    </ligand>
</feature>
<comment type="catalytic activity">
    <reaction evidence="7 9">
        <text>N-(5-phospho-beta-D-ribosyl)anthranilate + diphosphate = 5-phospho-alpha-D-ribose 1-diphosphate + anthranilate</text>
        <dbReference type="Rhea" id="RHEA:11768"/>
        <dbReference type="ChEBI" id="CHEBI:16567"/>
        <dbReference type="ChEBI" id="CHEBI:18277"/>
        <dbReference type="ChEBI" id="CHEBI:33019"/>
        <dbReference type="ChEBI" id="CHEBI:58017"/>
        <dbReference type="EC" id="2.4.2.18"/>
    </reaction>
</comment>
<evidence type="ECO:0000256" key="7">
    <source>
        <dbReference type="ARBA" id="ARBA00052328"/>
    </source>
</evidence>
<dbReference type="SUPFAM" id="SSF47648">
    <property type="entry name" value="Nucleoside phosphorylase/phosphoribosyltransferase N-terminal domain"/>
    <property type="match status" value="1"/>
</dbReference>
<keyword evidence="2 9" id="KW-0028">Amino-acid biosynthesis</keyword>
<dbReference type="Pfam" id="PF02885">
    <property type="entry name" value="Glycos_trans_3N"/>
    <property type="match status" value="1"/>
</dbReference>
<comment type="function">
    <text evidence="9">Catalyzes the transfer of the phosphoribosyl group of 5-phosphorylribose-1-pyrophosphate (PRPP) to anthranilate to yield N-(5'-phosphoribosyl)-anthranilate (PRA).</text>
</comment>
<evidence type="ECO:0000313" key="13">
    <source>
        <dbReference type="Proteomes" id="UP000189933"/>
    </source>
</evidence>
<keyword evidence="6 9" id="KW-0057">Aromatic amino acid biosynthesis</keyword>
<feature type="binding site" evidence="9">
    <location>
        <position position="82"/>
    </location>
    <ligand>
        <name>5-phospho-alpha-D-ribose 1-diphosphate</name>
        <dbReference type="ChEBI" id="CHEBI:58017"/>
    </ligand>
</feature>
<comment type="subunit">
    <text evidence="9">Homodimer.</text>
</comment>
<dbReference type="RefSeq" id="WP_078666272.1">
    <property type="nucleotide sequence ID" value="NZ_FUXM01000035.1"/>
</dbReference>
<dbReference type="NCBIfam" id="TIGR01245">
    <property type="entry name" value="trpD"/>
    <property type="match status" value="1"/>
</dbReference>
<evidence type="ECO:0000256" key="9">
    <source>
        <dbReference type="HAMAP-Rule" id="MF_00211"/>
    </source>
</evidence>
<feature type="binding site" evidence="9">
    <location>
        <begin position="92"/>
        <end position="95"/>
    </location>
    <ligand>
        <name>5-phospho-alpha-D-ribose 1-diphosphate</name>
        <dbReference type="ChEBI" id="CHEBI:58017"/>
    </ligand>
</feature>
<dbReference type="GO" id="GO:0005829">
    <property type="term" value="C:cytosol"/>
    <property type="evidence" value="ECO:0007669"/>
    <property type="project" value="TreeGrafter"/>
</dbReference>
<dbReference type="OrthoDB" id="9806430at2"/>
<evidence type="ECO:0000256" key="4">
    <source>
        <dbReference type="ARBA" id="ARBA00022679"/>
    </source>
</evidence>
<feature type="binding site" evidence="9">
    <location>
        <position position="82"/>
    </location>
    <ligand>
        <name>anthranilate</name>
        <dbReference type="ChEBI" id="CHEBI:16567"/>
        <label>1</label>
    </ligand>
</feature>
<evidence type="ECO:0000256" key="2">
    <source>
        <dbReference type="ARBA" id="ARBA00022605"/>
    </source>
</evidence>
<dbReference type="HAMAP" id="MF_00211">
    <property type="entry name" value="TrpD"/>
    <property type="match status" value="1"/>
</dbReference>
<dbReference type="FunFam" id="3.40.1030.10:FF:000002">
    <property type="entry name" value="Anthranilate phosphoribosyltransferase"/>
    <property type="match status" value="1"/>
</dbReference>
<comment type="caution">
    <text evidence="9">Lacks conserved residue(s) required for the propagation of feature annotation.</text>
</comment>
<dbReference type="InterPro" id="IPR035902">
    <property type="entry name" value="Nuc_phospho_transferase"/>
</dbReference>
<name>A0A1T4RTT3_9FIRM</name>
<dbReference type="Gene3D" id="1.20.970.10">
    <property type="entry name" value="Transferase, Pyrimidine Nucleoside Phosphorylase, Chain C"/>
    <property type="match status" value="1"/>
</dbReference>
<dbReference type="InterPro" id="IPR000312">
    <property type="entry name" value="Glycosyl_Trfase_fam3"/>
</dbReference>
<dbReference type="InterPro" id="IPR017459">
    <property type="entry name" value="Glycosyl_Trfase_fam3_N_dom"/>
</dbReference>
<dbReference type="UniPathway" id="UPA00035">
    <property type="reaction ID" value="UER00041"/>
</dbReference>
<comment type="similarity">
    <text evidence="9">Belongs to the anthranilate phosphoribosyltransferase family.</text>
</comment>
<keyword evidence="9" id="KW-0460">Magnesium</keyword>
<gene>
    <name evidence="9" type="primary">trpD</name>
    <name evidence="12" type="ORF">SAMN02745885_02268</name>
</gene>
<keyword evidence="4 9" id="KW-0808">Transferase</keyword>
<dbReference type="GO" id="GO:0000162">
    <property type="term" value="P:L-tryptophan biosynthetic process"/>
    <property type="evidence" value="ECO:0007669"/>
    <property type="project" value="UniProtKB-UniRule"/>
</dbReference>
<dbReference type="SUPFAM" id="SSF52418">
    <property type="entry name" value="Nucleoside phosphorylase/phosphoribosyltransferase catalytic domain"/>
    <property type="match status" value="1"/>
</dbReference>
<evidence type="ECO:0000256" key="3">
    <source>
        <dbReference type="ARBA" id="ARBA00022676"/>
    </source>
</evidence>
<keyword evidence="3 9" id="KW-0328">Glycosyltransferase</keyword>
<comment type="cofactor">
    <cofactor evidence="9">
        <name>Mg(2+)</name>
        <dbReference type="ChEBI" id="CHEBI:18420"/>
    </cofactor>
    <text evidence="9">Binds 2 magnesium ions per monomer.</text>
</comment>
<evidence type="ECO:0000256" key="8">
    <source>
        <dbReference type="ARBA" id="ARBA00061188"/>
    </source>
</evidence>
<feature type="binding site" evidence="9">
    <location>
        <position position="227"/>
    </location>
    <ligand>
        <name>Mg(2+)</name>
        <dbReference type="ChEBI" id="CHEBI:18420"/>
        <label>2</label>
    </ligand>
</feature>
<evidence type="ECO:0000259" key="11">
    <source>
        <dbReference type="Pfam" id="PF02885"/>
    </source>
</evidence>
<protein>
    <recommendedName>
        <fullName evidence="9">Anthranilate phosphoribosyltransferase</fullName>
        <ecNumber evidence="9">2.4.2.18</ecNumber>
    </recommendedName>
</protein>
<feature type="binding site" evidence="9">
    <location>
        <position position="94"/>
    </location>
    <ligand>
        <name>Mg(2+)</name>
        <dbReference type="ChEBI" id="CHEBI:18420"/>
        <label>1</label>
    </ligand>
</feature>
<evidence type="ECO:0000256" key="5">
    <source>
        <dbReference type="ARBA" id="ARBA00022822"/>
    </source>
</evidence>
<sequence>MSRVKDLLEKILQGQILTALEAEELMSLILTGQALPAQIAAVLAALRLRGERPEEVAALARAMLRFARPVKHNLPLVIDTCGTGGDGAGTFNLSTAAALVAAALGIPVAKHGNRSVSSRCGSSDLVEELGLPLPNQPERAARILEEQGFVFLFAPFYHPALATVMPVRKEMGVRTVFNLLGPLCNPAHPQAQVIGVFATSWVKPFAEVMVELGRKRGVVVHGADGLDEFSPTGENLLALVQDGQITIKSVMPEEIGIAGCQLQDLKGGDQRQNARMLLDLFFRPQAGPLLEATVANAALALWVAGTISDLREGVRIAREAILQGRVANYLAEIGVREVAM</sequence>
<feature type="domain" description="Glycosyl transferase family 3" evidence="10">
    <location>
        <begin position="77"/>
        <end position="325"/>
    </location>
</feature>
<dbReference type="InterPro" id="IPR005940">
    <property type="entry name" value="Anthranilate_Pribosyl_Tfrase"/>
</dbReference>
<evidence type="ECO:0000259" key="10">
    <source>
        <dbReference type="Pfam" id="PF00591"/>
    </source>
</evidence>
<organism evidence="12 13">
    <name type="scientific">Carboxydocella sporoproducens DSM 16521</name>
    <dbReference type="NCBI Taxonomy" id="1121270"/>
    <lineage>
        <taxon>Bacteria</taxon>
        <taxon>Bacillati</taxon>
        <taxon>Bacillota</taxon>
        <taxon>Clostridia</taxon>
        <taxon>Eubacteriales</taxon>
        <taxon>Clostridiales Family XVI. Incertae Sedis</taxon>
        <taxon>Carboxydocella</taxon>
    </lineage>
</organism>
<dbReference type="InterPro" id="IPR036320">
    <property type="entry name" value="Glycosyl_Trfase_fam3_N_dom_sf"/>
</dbReference>